<protein>
    <recommendedName>
        <fullName evidence="1">SCP domain-containing protein</fullName>
    </recommendedName>
</protein>
<dbReference type="SUPFAM" id="SSF55797">
    <property type="entry name" value="PR-1-like"/>
    <property type="match status" value="1"/>
</dbReference>
<dbReference type="STRING" id="346185.AAY42_13500"/>
<sequence>MKKLFYALWIIASAIGVSMCSKTSSLEEEQIITESLFEGEKVVVDPVQMEKDLFDLVNDYRVSVGSSKLQSSPTSYKYAEAHNNYMISKNKLSHDNFESRASGIASEINAVDVSENVARFYSTAELTLDGWLKSASHKEAIEGEYTHTTLSVQLDKEGLPYFTQIFMKVQ</sequence>
<reference evidence="2 3" key="1">
    <citation type="submission" date="2015-04" db="EMBL/GenBank/DDBJ databases">
        <title>Complete genome of flavobacterium.</title>
        <authorList>
            <person name="Kwon Y.M."/>
            <person name="Kim S.-J."/>
        </authorList>
    </citation>
    <scope>NUCLEOTIDE SEQUENCE [LARGE SCALE GENOMIC DNA]</scope>
    <source>
        <strain evidence="2 3">DK169</strain>
    </source>
</reference>
<dbReference type="OrthoDB" id="982527at2"/>
<dbReference type="CDD" id="cd05379">
    <property type="entry name" value="CAP_bacterial"/>
    <property type="match status" value="1"/>
</dbReference>
<dbReference type="Gene3D" id="3.40.33.10">
    <property type="entry name" value="CAP"/>
    <property type="match status" value="1"/>
</dbReference>
<proteinExistence type="predicted"/>
<dbReference type="EMBL" id="LCTZ01000002">
    <property type="protein sequence ID" value="KQC30786.1"/>
    <property type="molecule type" value="Genomic_DNA"/>
</dbReference>
<accession>A0A0Q1HB26</accession>
<name>A0A0Q1HB26_9FLAO</name>
<dbReference type="PANTHER" id="PTHR31157">
    <property type="entry name" value="SCP DOMAIN-CONTAINING PROTEIN"/>
    <property type="match status" value="1"/>
</dbReference>
<dbReference type="Pfam" id="PF00188">
    <property type="entry name" value="CAP"/>
    <property type="match status" value="1"/>
</dbReference>
<dbReference type="Proteomes" id="UP000050827">
    <property type="component" value="Unassembled WGS sequence"/>
</dbReference>
<evidence type="ECO:0000313" key="2">
    <source>
        <dbReference type="EMBL" id="KQC30786.1"/>
    </source>
</evidence>
<evidence type="ECO:0000259" key="1">
    <source>
        <dbReference type="Pfam" id="PF00188"/>
    </source>
</evidence>
<comment type="caution">
    <text evidence="2">The sequence shown here is derived from an EMBL/GenBank/DDBJ whole genome shotgun (WGS) entry which is preliminary data.</text>
</comment>
<dbReference type="InterPro" id="IPR014044">
    <property type="entry name" value="CAP_dom"/>
</dbReference>
<organism evidence="2 3">
    <name type="scientific">Flagellimonas eckloniae</name>
    <dbReference type="NCBI Taxonomy" id="346185"/>
    <lineage>
        <taxon>Bacteria</taxon>
        <taxon>Pseudomonadati</taxon>
        <taxon>Bacteroidota</taxon>
        <taxon>Flavobacteriia</taxon>
        <taxon>Flavobacteriales</taxon>
        <taxon>Flavobacteriaceae</taxon>
        <taxon>Flagellimonas</taxon>
    </lineage>
</organism>
<dbReference type="PANTHER" id="PTHR31157:SF1">
    <property type="entry name" value="SCP DOMAIN-CONTAINING PROTEIN"/>
    <property type="match status" value="1"/>
</dbReference>
<dbReference type="InterPro" id="IPR035940">
    <property type="entry name" value="CAP_sf"/>
</dbReference>
<feature type="domain" description="SCP" evidence="1">
    <location>
        <begin position="54"/>
        <end position="166"/>
    </location>
</feature>
<gene>
    <name evidence="2" type="ORF">AAY42_13500</name>
</gene>
<dbReference type="RefSeq" id="WP_055396097.1">
    <property type="nucleotide sequence ID" value="NZ_LCTZ01000002.1"/>
</dbReference>
<evidence type="ECO:0000313" key="3">
    <source>
        <dbReference type="Proteomes" id="UP000050827"/>
    </source>
</evidence>
<keyword evidence="3" id="KW-1185">Reference proteome</keyword>
<dbReference type="AlphaFoldDB" id="A0A0Q1HB26"/>